<feature type="transmembrane region" description="Helical" evidence="8">
    <location>
        <begin position="170"/>
        <end position="191"/>
    </location>
</feature>
<dbReference type="EMBL" id="CP082237">
    <property type="protein sequence ID" value="QZT33804.1"/>
    <property type="molecule type" value="Genomic_DNA"/>
</dbReference>
<dbReference type="InterPro" id="IPR037294">
    <property type="entry name" value="ABC_BtuC-like"/>
</dbReference>
<name>A0A8X8LAR2_CALTT</name>
<evidence type="ECO:0000256" key="8">
    <source>
        <dbReference type="SAM" id="Phobius"/>
    </source>
</evidence>
<gene>
    <name evidence="9" type="ORF">HUR95_16595</name>
</gene>
<sequence>MGWRPLPNSFIQRFLLNKGWLYIVSGGLAVAAALLALFVSSVPVPVRDIVHIILHQLTGLALADDIPPNVEMIIWEIRLPRVLLAFGVGAALALSGAAFQGLLRNPLADPYTIGVSSGAALGAVLVIFFQFSLFGLFTLPLFAILGGLFALLMVFGLTRLSGRGLAIETIVLAGIIISAFIGSFISLIIALSGEELRHILYWLFGSVGMRGWRYVLLFLPFLLVGAVLLLLHHRDLNALALGEDSASHVGVDVHRSKRWILTGASLLTGSAVAVSGTIGFVGLVIPHVVRLVAGPDHKHVLPLSILIGGSFLVLADLLARTLIAPRELPVGVITALVGAPVFAFLLIRERAGKGFLR</sequence>
<feature type="transmembrane region" description="Helical" evidence="8">
    <location>
        <begin position="211"/>
        <end position="231"/>
    </location>
</feature>
<dbReference type="PANTHER" id="PTHR30472">
    <property type="entry name" value="FERRIC ENTEROBACTIN TRANSPORT SYSTEM PERMEASE PROTEIN"/>
    <property type="match status" value="1"/>
</dbReference>
<dbReference type="CDD" id="cd06550">
    <property type="entry name" value="TM_ABC_iron-siderophores_like"/>
    <property type="match status" value="1"/>
</dbReference>
<feature type="transmembrane region" description="Helical" evidence="8">
    <location>
        <begin position="82"/>
        <end position="99"/>
    </location>
</feature>
<evidence type="ECO:0000256" key="1">
    <source>
        <dbReference type="ARBA" id="ARBA00004651"/>
    </source>
</evidence>
<evidence type="ECO:0000256" key="5">
    <source>
        <dbReference type="ARBA" id="ARBA00022692"/>
    </source>
</evidence>
<dbReference type="Pfam" id="PF01032">
    <property type="entry name" value="FecCD"/>
    <property type="match status" value="1"/>
</dbReference>
<feature type="transmembrane region" description="Helical" evidence="8">
    <location>
        <begin position="300"/>
        <end position="319"/>
    </location>
</feature>
<feature type="transmembrane region" description="Helical" evidence="8">
    <location>
        <begin position="20"/>
        <end position="39"/>
    </location>
</feature>
<dbReference type="InterPro" id="IPR000522">
    <property type="entry name" value="ABC_transptr_permease_BtuC"/>
</dbReference>
<keyword evidence="7 8" id="KW-0472">Membrane</keyword>
<evidence type="ECO:0000313" key="9">
    <source>
        <dbReference type="EMBL" id="QZT33804.1"/>
    </source>
</evidence>
<dbReference type="GO" id="GO:0033214">
    <property type="term" value="P:siderophore-iron import into cell"/>
    <property type="evidence" value="ECO:0007669"/>
    <property type="project" value="TreeGrafter"/>
</dbReference>
<dbReference type="GO" id="GO:0005886">
    <property type="term" value="C:plasma membrane"/>
    <property type="evidence" value="ECO:0007669"/>
    <property type="project" value="UniProtKB-SubCell"/>
</dbReference>
<feature type="transmembrane region" description="Helical" evidence="8">
    <location>
        <begin position="328"/>
        <end position="347"/>
    </location>
</feature>
<evidence type="ECO:0000256" key="4">
    <source>
        <dbReference type="ARBA" id="ARBA00022475"/>
    </source>
</evidence>
<proteinExistence type="inferred from homology"/>
<evidence type="ECO:0000256" key="7">
    <source>
        <dbReference type="ARBA" id="ARBA00023136"/>
    </source>
</evidence>
<keyword evidence="3" id="KW-0813">Transport</keyword>
<keyword evidence="6 8" id="KW-1133">Transmembrane helix</keyword>
<protein>
    <submittedName>
        <fullName evidence="9">Iron ABC transporter permease</fullName>
    </submittedName>
</protein>
<dbReference type="FunFam" id="1.10.3470.10:FF:000001">
    <property type="entry name" value="Vitamin B12 ABC transporter permease BtuC"/>
    <property type="match status" value="1"/>
</dbReference>
<dbReference type="GO" id="GO:0022857">
    <property type="term" value="F:transmembrane transporter activity"/>
    <property type="evidence" value="ECO:0007669"/>
    <property type="project" value="InterPro"/>
</dbReference>
<dbReference type="Gene3D" id="1.10.3470.10">
    <property type="entry name" value="ABC transporter involved in vitamin B12 uptake, BtuC"/>
    <property type="match status" value="1"/>
</dbReference>
<evidence type="ECO:0000313" key="10">
    <source>
        <dbReference type="Proteomes" id="UP000825179"/>
    </source>
</evidence>
<feature type="transmembrane region" description="Helical" evidence="8">
    <location>
        <begin position="264"/>
        <end position="288"/>
    </location>
</feature>
<comment type="similarity">
    <text evidence="2">Belongs to the binding-protein-dependent transport system permease family. FecCD subfamily.</text>
</comment>
<evidence type="ECO:0000256" key="2">
    <source>
        <dbReference type="ARBA" id="ARBA00007935"/>
    </source>
</evidence>
<dbReference type="PANTHER" id="PTHR30472:SF25">
    <property type="entry name" value="ABC TRANSPORTER PERMEASE PROTEIN MJ0876-RELATED"/>
    <property type="match status" value="1"/>
</dbReference>
<dbReference type="AlphaFoldDB" id="A0A8X8LAR2"/>
<evidence type="ECO:0000256" key="6">
    <source>
        <dbReference type="ARBA" id="ARBA00022989"/>
    </source>
</evidence>
<accession>A0A8X8LAR2</accession>
<dbReference type="OrthoDB" id="9811721at2"/>
<dbReference type="Proteomes" id="UP000825179">
    <property type="component" value="Chromosome"/>
</dbReference>
<dbReference type="SUPFAM" id="SSF81345">
    <property type="entry name" value="ABC transporter involved in vitamin B12 uptake, BtuC"/>
    <property type="match status" value="1"/>
</dbReference>
<feature type="transmembrane region" description="Helical" evidence="8">
    <location>
        <begin position="111"/>
        <end position="131"/>
    </location>
</feature>
<keyword evidence="5 8" id="KW-0812">Transmembrane</keyword>
<reference evidence="9 10" key="1">
    <citation type="journal article" date="2020" name="Extremophiles">
        <title>Genomic analysis of Caldalkalibacillus thermarum TA2.A1 reveals aerobic alkaliphilic metabolism and evolutionary hallmarks linking alkaliphilic bacteria and plant life.</title>
        <authorList>
            <person name="de Jong S.I."/>
            <person name="van den Broek M.A."/>
            <person name="Merkel A.Y."/>
            <person name="de la Torre Cortes P."/>
            <person name="Kalamorz F."/>
            <person name="Cook G.M."/>
            <person name="van Loosdrecht M.C.M."/>
            <person name="McMillan D.G.G."/>
        </authorList>
    </citation>
    <scope>NUCLEOTIDE SEQUENCE [LARGE SCALE GENOMIC DNA]</scope>
    <source>
        <strain evidence="9 10">TA2.A1</strain>
    </source>
</reference>
<keyword evidence="4" id="KW-1003">Cell membrane</keyword>
<organism evidence="9 10">
    <name type="scientific">Caldalkalibacillus thermarum (strain TA2.A1)</name>
    <dbReference type="NCBI Taxonomy" id="986075"/>
    <lineage>
        <taxon>Bacteria</taxon>
        <taxon>Bacillati</taxon>
        <taxon>Bacillota</taxon>
        <taxon>Bacilli</taxon>
        <taxon>Bacillales</taxon>
        <taxon>Bacillaceae</taxon>
        <taxon>Caldalkalibacillus</taxon>
    </lineage>
</organism>
<comment type="subcellular location">
    <subcellularLocation>
        <location evidence="1">Cell membrane</location>
        <topology evidence="1">Multi-pass membrane protein</topology>
    </subcellularLocation>
</comment>
<evidence type="ECO:0000256" key="3">
    <source>
        <dbReference type="ARBA" id="ARBA00022448"/>
    </source>
</evidence>
<feature type="transmembrane region" description="Helical" evidence="8">
    <location>
        <begin position="137"/>
        <end position="158"/>
    </location>
</feature>
<dbReference type="KEGG" id="cthu:HUR95_16595"/>
<keyword evidence="10" id="KW-1185">Reference proteome</keyword>